<dbReference type="AlphaFoldDB" id="A0A2Z2NIQ9"/>
<dbReference type="InterPro" id="IPR036366">
    <property type="entry name" value="PGBDSf"/>
</dbReference>
<dbReference type="Pfam" id="PF01471">
    <property type="entry name" value="PG_binding_1"/>
    <property type="match status" value="1"/>
</dbReference>
<dbReference type="RefSeq" id="WP_088916435.1">
    <property type="nucleotide sequence ID" value="NZ_CP018632.1"/>
</dbReference>
<evidence type="ECO:0000259" key="1">
    <source>
        <dbReference type="Pfam" id="PF01471"/>
    </source>
</evidence>
<dbReference type="SUPFAM" id="SSF47090">
    <property type="entry name" value="PGBD-like"/>
    <property type="match status" value="1"/>
</dbReference>
<dbReference type="KEGG" id="gai:IMCC3135_04150"/>
<dbReference type="Proteomes" id="UP000250079">
    <property type="component" value="Chromosome"/>
</dbReference>
<feature type="domain" description="Peptidoglycan binding-like" evidence="1">
    <location>
        <begin position="13"/>
        <end position="57"/>
    </location>
</feature>
<protein>
    <recommendedName>
        <fullName evidence="1">Peptidoglycan binding-like domain-containing protein</fullName>
    </recommendedName>
</protein>
<accession>A0A2Z2NIQ9</accession>
<organism evidence="2 3">
    <name type="scientific">Granulosicoccus antarcticus IMCC3135</name>
    <dbReference type="NCBI Taxonomy" id="1192854"/>
    <lineage>
        <taxon>Bacteria</taxon>
        <taxon>Pseudomonadati</taxon>
        <taxon>Pseudomonadota</taxon>
        <taxon>Gammaproteobacteria</taxon>
        <taxon>Chromatiales</taxon>
        <taxon>Granulosicoccaceae</taxon>
        <taxon>Granulosicoccus</taxon>
    </lineage>
</organism>
<proteinExistence type="predicted"/>
<name>A0A2Z2NIQ9_9GAMM</name>
<dbReference type="OrthoDB" id="9778545at2"/>
<dbReference type="EMBL" id="CP018632">
    <property type="protein sequence ID" value="ASJ70943.1"/>
    <property type="molecule type" value="Genomic_DNA"/>
</dbReference>
<evidence type="ECO:0000313" key="3">
    <source>
        <dbReference type="Proteomes" id="UP000250079"/>
    </source>
</evidence>
<keyword evidence="3" id="KW-1185">Reference proteome</keyword>
<dbReference type="InterPro" id="IPR036365">
    <property type="entry name" value="PGBD-like_sf"/>
</dbReference>
<dbReference type="InterPro" id="IPR002477">
    <property type="entry name" value="Peptidoglycan-bd-like"/>
</dbReference>
<sequence>MSLNDRGAPTASTQNVMMVQESMKVAGFYHGDIDGLAGSKTYNAVRAYKKMNHMPVNNQLTDEFIEHVREHA</sequence>
<evidence type="ECO:0000313" key="2">
    <source>
        <dbReference type="EMBL" id="ASJ70943.1"/>
    </source>
</evidence>
<reference evidence="2 3" key="1">
    <citation type="submission" date="2016-12" db="EMBL/GenBank/DDBJ databases">
        <authorList>
            <person name="Song W.-J."/>
            <person name="Kurnit D.M."/>
        </authorList>
    </citation>
    <scope>NUCLEOTIDE SEQUENCE [LARGE SCALE GENOMIC DNA]</scope>
    <source>
        <strain evidence="2 3">IMCC3135</strain>
    </source>
</reference>
<gene>
    <name evidence="2" type="ORF">IMCC3135_04150</name>
</gene>
<dbReference type="Gene3D" id="1.10.101.10">
    <property type="entry name" value="PGBD-like superfamily/PGBD"/>
    <property type="match status" value="1"/>
</dbReference>